<protein>
    <submittedName>
        <fullName evidence="2">Uncharacterized protein</fullName>
    </submittedName>
</protein>
<evidence type="ECO:0000313" key="2">
    <source>
        <dbReference type="EMBL" id="ROT39259.1"/>
    </source>
</evidence>
<dbReference type="GeneID" id="39575376"/>
<name>A0A3N2PXK0_SODAK</name>
<feature type="region of interest" description="Disordered" evidence="1">
    <location>
        <begin position="41"/>
        <end position="95"/>
    </location>
</feature>
<dbReference type="EMBL" id="ML119054">
    <property type="protein sequence ID" value="ROT39259.1"/>
    <property type="molecule type" value="Genomic_DNA"/>
</dbReference>
<gene>
    <name evidence="2" type="ORF">SODALDRAFT_155742</name>
</gene>
<evidence type="ECO:0000313" key="3">
    <source>
        <dbReference type="Proteomes" id="UP000272025"/>
    </source>
</evidence>
<evidence type="ECO:0000256" key="1">
    <source>
        <dbReference type="SAM" id="MobiDB-lite"/>
    </source>
</evidence>
<accession>A0A3N2PXK0</accession>
<dbReference type="Proteomes" id="UP000272025">
    <property type="component" value="Unassembled WGS sequence"/>
</dbReference>
<feature type="compositionally biased region" description="Basic and acidic residues" evidence="1">
    <location>
        <begin position="63"/>
        <end position="73"/>
    </location>
</feature>
<keyword evidence="3" id="KW-1185">Reference proteome</keyword>
<proteinExistence type="predicted"/>
<reference evidence="2 3" key="1">
    <citation type="journal article" date="2018" name="Mol. Ecol.">
        <title>The obligate alkalophilic soda-lake fungus Sodiomyces alkalinus has shifted to a protein diet.</title>
        <authorList>
            <person name="Grum-Grzhimaylo A.A."/>
            <person name="Falkoski D.L."/>
            <person name="van den Heuvel J."/>
            <person name="Valero-Jimenez C.A."/>
            <person name="Min B."/>
            <person name="Choi I.G."/>
            <person name="Lipzen A."/>
            <person name="Daum C.G."/>
            <person name="Aanen D.K."/>
            <person name="Tsang A."/>
            <person name="Henrissat B."/>
            <person name="Bilanenko E.N."/>
            <person name="de Vries R.P."/>
            <person name="van Kan J.A.L."/>
            <person name="Grigoriev I.V."/>
            <person name="Debets A.J.M."/>
        </authorList>
    </citation>
    <scope>NUCLEOTIDE SEQUENCE [LARGE SCALE GENOMIC DNA]</scope>
    <source>
        <strain evidence="2 3">F11</strain>
    </source>
</reference>
<dbReference type="RefSeq" id="XP_028467065.1">
    <property type="nucleotide sequence ID" value="XM_028606898.1"/>
</dbReference>
<dbReference type="AlphaFoldDB" id="A0A3N2PXK0"/>
<sequence length="189" mass="21325">MVSGLGVDWSRRYLFSGGTRIAAVRCNASFSYRRRASGPSWADERTTKIGIGGGKQQSSEMGESIRGEVDTRGQDNNGRRQPKTMNRASFLDPPSTTQRNNFPLFFFIFFRDRHTEYTASGETPRATCGTRCDATRRAPMFVVHAYLHMCLCPATMCGRNTTYHGAPYHVRDQIVRSRHRHLVRGPLSS</sequence>
<organism evidence="2 3">
    <name type="scientific">Sodiomyces alkalinus (strain CBS 110278 / VKM F-3762 / F11)</name>
    <name type="common">Alkaliphilic filamentous fungus</name>
    <dbReference type="NCBI Taxonomy" id="1314773"/>
    <lineage>
        <taxon>Eukaryota</taxon>
        <taxon>Fungi</taxon>
        <taxon>Dikarya</taxon>
        <taxon>Ascomycota</taxon>
        <taxon>Pezizomycotina</taxon>
        <taxon>Sordariomycetes</taxon>
        <taxon>Hypocreomycetidae</taxon>
        <taxon>Glomerellales</taxon>
        <taxon>Plectosphaerellaceae</taxon>
        <taxon>Sodiomyces</taxon>
    </lineage>
</organism>